<protein>
    <submittedName>
        <fullName evidence="1">Uncharacterized protein</fullName>
    </submittedName>
</protein>
<dbReference type="InParanoid" id="A0A024GU81"/>
<evidence type="ECO:0000313" key="2">
    <source>
        <dbReference type="Proteomes" id="UP000053237"/>
    </source>
</evidence>
<accession>A0A024GU81</accession>
<dbReference type="Proteomes" id="UP000053237">
    <property type="component" value="Unassembled WGS sequence"/>
</dbReference>
<gene>
    <name evidence="1" type="ORF">BN9_119600</name>
</gene>
<proteinExistence type="predicted"/>
<dbReference type="EMBL" id="CAIX01000446">
    <property type="protein sequence ID" value="CCI50296.1"/>
    <property type="molecule type" value="Genomic_DNA"/>
</dbReference>
<organism evidence="1 2">
    <name type="scientific">Albugo candida</name>
    <dbReference type="NCBI Taxonomy" id="65357"/>
    <lineage>
        <taxon>Eukaryota</taxon>
        <taxon>Sar</taxon>
        <taxon>Stramenopiles</taxon>
        <taxon>Oomycota</taxon>
        <taxon>Peronosporomycetes</taxon>
        <taxon>Albuginales</taxon>
        <taxon>Albuginaceae</taxon>
        <taxon>Albugo</taxon>
    </lineage>
</organism>
<evidence type="ECO:0000313" key="1">
    <source>
        <dbReference type="EMBL" id="CCI50296.1"/>
    </source>
</evidence>
<dbReference type="AlphaFoldDB" id="A0A024GU81"/>
<sequence length="102" mass="12314">MVIGVSHYILIYYYYSAKYETPRYNTKILYSSHISIWLQYHFFNMFHFQHSSIGHHSVFCLAGVIVQPNQDLELLQSRCWTRFRHEIRRHPAAFQVYLLQSA</sequence>
<comment type="caution">
    <text evidence="1">The sequence shown here is derived from an EMBL/GenBank/DDBJ whole genome shotgun (WGS) entry which is preliminary data.</text>
</comment>
<name>A0A024GU81_9STRA</name>
<keyword evidence="2" id="KW-1185">Reference proteome</keyword>
<reference evidence="1 2" key="1">
    <citation type="submission" date="2012-05" db="EMBL/GenBank/DDBJ databases">
        <title>Recombination and specialization in a pathogen metapopulation.</title>
        <authorList>
            <person name="Gardiner A."/>
            <person name="Kemen E."/>
            <person name="Schultz-Larsen T."/>
            <person name="MacLean D."/>
            <person name="Van Oosterhout C."/>
            <person name="Jones J.D.G."/>
        </authorList>
    </citation>
    <scope>NUCLEOTIDE SEQUENCE [LARGE SCALE GENOMIC DNA]</scope>
    <source>
        <strain evidence="1 2">Ac Nc2</strain>
    </source>
</reference>